<proteinExistence type="predicted"/>
<organism evidence="2 3">
    <name type="scientific">Bartonella grahamii</name>
    <dbReference type="NCBI Taxonomy" id="33045"/>
    <lineage>
        <taxon>Bacteria</taxon>
        <taxon>Pseudomonadati</taxon>
        <taxon>Pseudomonadota</taxon>
        <taxon>Alphaproteobacteria</taxon>
        <taxon>Hyphomicrobiales</taxon>
        <taxon>Bartonellaceae</taxon>
        <taxon>Bartonella</taxon>
    </lineage>
</organism>
<keyword evidence="1" id="KW-0812">Transmembrane</keyword>
<evidence type="ECO:0000256" key="1">
    <source>
        <dbReference type="SAM" id="Phobius"/>
    </source>
</evidence>
<keyword evidence="1" id="KW-0472">Membrane</keyword>
<gene>
    <name evidence="2" type="ORF">NCTC12860_00719</name>
</gene>
<evidence type="ECO:0000313" key="2">
    <source>
        <dbReference type="EMBL" id="SSZ39504.1"/>
    </source>
</evidence>
<evidence type="ECO:0000313" key="3">
    <source>
        <dbReference type="Proteomes" id="UP000253846"/>
    </source>
</evidence>
<keyword evidence="1" id="KW-1133">Transmembrane helix</keyword>
<dbReference type="Proteomes" id="UP000253846">
    <property type="component" value="Unassembled WGS sequence"/>
</dbReference>
<reference evidence="2 3" key="1">
    <citation type="submission" date="2018-06" db="EMBL/GenBank/DDBJ databases">
        <authorList>
            <consortium name="Pathogen Informatics"/>
            <person name="Doyle S."/>
        </authorList>
    </citation>
    <scope>NUCLEOTIDE SEQUENCE [LARGE SCALE GENOMIC DNA]</scope>
    <source>
        <strain evidence="2 3">NCTC12860</strain>
    </source>
</reference>
<accession>A0A336NBF0</accession>
<feature type="transmembrane region" description="Helical" evidence="1">
    <location>
        <begin position="7"/>
        <end position="25"/>
    </location>
</feature>
<protein>
    <submittedName>
        <fullName evidence="2">Uncharacterized protein</fullName>
    </submittedName>
</protein>
<sequence>MNIKQQWVIGYIVVMFLSAAANWGYDALLLRLAPLIINLYFSDNE</sequence>
<name>A0A336NBF0_BARGR</name>
<dbReference type="AlphaFoldDB" id="A0A336NBF0"/>
<dbReference type="EMBL" id="UFTD01000001">
    <property type="protein sequence ID" value="SSZ39504.1"/>
    <property type="molecule type" value="Genomic_DNA"/>
</dbReference>